<dbReference type="Gene3D" id="3.40.50.2300">
    <property type="match status" value="1"/>
</dbReference>
<evidence type="ECO:0000259" key="1">
    <source>
        <dbReference type="SMART" id="SM00226"/>
    </source>
</evidence>
<dbReference type="CDD" id="cd16343">
    <property type="entry name" value="LMWPTP"/>
    <property type="match status" value="1"/>
</dbReference>
<organism evidence="2 3">
    <name type="scientific">[Myrmecia] bisecta</name>
    <dbReference type="NCBI Taxonomy" id="41462"/>
    <lineage>
        <taxon>Eukaryota</taxon>
        <taxon>Viridiplantae</taxon>
        <taxon>Chlorophyta</taxon>
        <taxon>core chlorophytes</taxon>
        <taxon>Trebouxiophyceae</taxon>
        <taxon>Trebouxiales</taxon>
        <taxon>Trebouxiaceae</taxon>
        <taxon>Myrmecia</taxon>
    </lineage>
</organism>
<dbReference type="SMART" id="SM00226">
    <property type="entry name" value="LMWPc"/>
    <property type="match status" value="1"/>
</dbReference>
<evidence type="ECO:0000313" key="2">
    <source>
        <dbReference type="EMBL" id="KAK9823202.1"/>
    </source>
</evidence>
<feature type="domain" description="Phosphotyrosine protein phosphatase I" evidence="1">
    <location>
        <begin position="21"/>
        <end position="193"/>
    </location>
</feature>
<comment type="caution">
    <text evidence="2">The sequence shown here is derived from an EMBL/GenBank/DDBJ whole genome shotgun (WGS) entry which is preliminary data.</text>
</comment>
<evidence type="ECO:0000313" key="3">
    <source>
        <dbReference type="Proteomes" id="UP001489004"/>
    </source>
</evidence>
<dbReference type="Proteomes" id="UP001489004">
    <property type="component" value="Unassembled WGS sequence"/>
</dbReference>
<dbReference type="PANTHER" id="PTHR47439">
    <property type="entry name" value="LOW MOLECULAR WEIGHT PHOSPHOTYROSINE PROTEIN PHOSPHATASE-RELATED"/>
    <property type="match status" value="1"/>
</dbReference>
<dbReference type="InterPro" id="IPR052995">
    <property type="entry name" value="LMW-PTP"/>
</dbReference>
<dbReference type="Pfam" id="PF01451">
    <property type="entry name" value="LMWPc"/>
    <property type="match status" value="1"/>
</dbReference>
<dbReference type="EMBL" id="JALJOR010000002">
    <property type="protein sequence ID" value="KAK9823202.1"/>
    <property type="molecule type" value="Genomic_DNA"/>
</dbReference>
<accession>A0AAW1QQ68</accession>
<gene>
    <name evidence="2" type="ORF">WJX72_001079</name>
</gene>
<reference evidence="2 3" key="1">
    <citation type="journal article" date="2024" name="Nat. Commun.">
        <title>Phylogenomics reveals the evolutionary origins of lichenization in chlorophyte algae.</title>
        <authorList>
            <person name="Puginier C."/>
            <person name="Libourel C."/>
            <person name="Otte J."/>
            <person name="Skaloud P."/>
            <person name="Haon M."/>
            <person name="Grisel S."/>
            <person name="Petersen M."/>
            <person name="Berrin J.G."/>
            <person name="Delaux P.M."/>
            <person name="Dal Grande F."/>
            <person name="Keller J."/>
        </authorList>
    </citation>
    <scope>NUCLEOTIDE SEQUENCE [LARGE SCALE GENOMIC DNA]</scope>
    <source>
        <strain evidence="2 3">SAG 2043</strain>
    </source>
</reference>
<sequence>MSAPASQAAGQRQQKHAGEKTKVLFVCLGNICRSPSAEAVFKTVVDRAGVTDAFHIDSCGTGGGSRNWYQPGGFAYHVGDPADPRMNQAAKARGIALTSRSRPLRPEDLVDYDLIIGMDSANVAEIQVAADFWASQHDIPTNYREKVKLMCSFLTSNKFKGALEVPDPYYGGKAGFERVLDLLEDACEGLLATIQDGNGHGS</sequence>
<dbReference type="AlphaFoldDB" id="A0AAW1QQ68"/>
<name>A0AAW1QQ68_9CHLO</name>
<proteinExistence type="predicted"/>
<dbReference type="PANTHER" id="PTHR47439:SF1">
    <property type="entry name" value="ACID PHOSPHATASE"/>
    <property type="match status" value="1"/>
</dbReference>
<dbReference type="InterPro" id="IPR036196">
    <property type="entry name" value="Ptyr_pPase_sf"/>
</dbReference>
<dbReference type="InterPro" id="IPR023485">
    <property type="entry name" value="Ptyr_pPase"/>
</dbReference>
<keyword evidence="3" id="KW-1185">Reference proteome</keyword>
<protein>
    <recommendedName>
        <fullName evidence="1">Phosphotyrosine protein phosphatase I domain-containing protein</fullName>
    </recommendedName>
</protein>
<dbReference type="SUPFAM" id="SSF52788">
    <property type="entry name" value="Phosphotyrosine protein phosphatases I"/>
    <property type="match status" value="1"/>
</dbReference>